<keyword evidence="3 5" id="KW-0067">ATP-binding</keyword>
<dbReference type="SMART" id="SM00382">
    <property type="entry name" value="AAA"/>
    <property type="match status" value="1"/>
</dbReference>
<name>A0A8T4IWA6_9ACTN</name>
<dbReference type="PROSITE" id="PS00211">
    <property type="entry name" value="ABC_TRANSPORTER_1"/>
    <property type="match status" value="1"/>
</dbReference>
<dbReference type="AlphaFoldDB" id="A0A8T4IWA6"/>
<evidence type="ECO:0000256" key="2">
    <source>
        <dbReference type="ARBA" id="ARBA00022741"/>
    </source>
</evidence>
<dbReference type="InterPro" id="IPR017871">
    <property type="entry name" value="ABC_transporter-like_CS"/>
</dbReference>
<organism evidence="5 6">
    <name type="scientific">Streptomyces daliensis</name>
    <dbReference type="NCBI Taxonomy" id="299421"/>
    <lineage>
        <taxon>Bacteria</taxon>
        <taxon>Bacillati</taxon>
        <taxon>Actinomycetota</taxon>
        <taxon>Actinomycetes</taxon>
        <taxon>Kitasatosporales</taxon>
        <taxon>Streptomycetaceae</taxon>
        <taxon>Streptomyces</taxon>
    </lineage>
</organism>
<dbReference type="EMBL" id="JAGSMN010000397">
    <property type="protein sequence ID" value="MBR7674863.1"/>
    <property type="molecule type" value="Genomic_DNA"/>
</dbReference>
<keyword evidence="1" id="KW-0813">Transport</keyword>
<dbReference type="InterPro" id="IPR051782">
    <property type="entry name" value="ABC_Transporter_VariousFunc"/>
</dbReference>
<dbReference type="Gene3D" id="3.40.50.300">
    <property type="entry name" value="P-loop containing nucleotide triphosphate hydrolases"/>
    <property type="match status" value="1"/>
</dbReference>
<dbReference type="PROSITE" id="PS50893">
    <property type="entry name" value="ABC_TRANSPORTER_2"/>
    <property type="match status" value="1"/>
</dbReference>
<accession>A0A8T4IWA6</accession>
<dbReference type="GO" id="GO:0016887">
    <property type="term" value="F:ATP hydrolysis activity"/>
    <property type="evidence" value="ECO:0007669"/>
    <property type="project" value="InterPro"/>
</dbReference>
<dbReference type="SUPFAM" id="SSF52540">
    <property type="entry name" value="P-loop containing nucleoside triphosphate hydrolases"/>
    <property type="match status" value="1"/>
</dbReference>
<dbReference type="Pfam" id="PF00005">
    <property type="entry name" value="ABC_tran"/>
    <property type="match status" value="1"/>
</dbReference>
<evidence type="ECO:0000259" key="4">
    <source>
        <dbReference type="PROSITE" id="PS50893"/>
    </source>
</evidence>
<evidence type="ECO:0000256" key="1">
    <source>
        <dbReference type="ARBA" id="ARBA00022448"/>
    </source>
</evidence>
<keyword evidence="6" id="KW-1185">Reference proteome</keyword>
<dbReference type="CDD" id="cd03230">
    <property type="entry name" value="ABC_DR_subfamily_A"/>
    <property type="match status" value="1"/>
</dbReference>
<dbReference type="InterPro" id="IPR003593">
    <property type="entry name" value="AAA+_ATPase"/>
</dbReference>
<dbReference type="InterPro" id="IPR027417">
    <property type="entry name" value="P-loop_NTPase"/>
</dbReference>
<evidence type="ECO:0000256" key="3">
    <source>
        <dbReference type="ARBA" id="ARBA00022840"/>
    </source>
</evidence>
<sequence>MNSAAPALEATGLGMSYSRYPRRKQDVLTDCSFRLPQGRVCAVVGPNGAGKSTLFGLAAGLLRPTTGALAVLGGTPAEARDRMAYAAQDKPLHPHLTVAETLRFGAALNRSTGRWDQRVAERIAYGEGGPEPEAKVRTLSGGQRTRVALALALGKRAELLLLDEPMSDLDPLVRQELTGALMAEAAEHGTTIVMSSHVITELEGACDYLLLLGGGRVRLGGETDEITAAHTLLTVPATADLGGHTVIEERPAGRGGHG</sequence>
<feature type="non-terminal residue" evidence="5">
    <location>
        <position position="258"/>
    </location>
</feature>
<evidence type="ECO:0000313" key="5">
    <source>
        <dbReference type="EMBL" id="MBR7674863.1"/>
    </source>
</evidence>
<dbReference type="PANTHER" id="PTHR42939:SF1">
    <property type="entry name" value="ABC TRANSPORTER ATP-BINDING PROTEIN ALBC-RELATED"/>
    <property type="match status" value="1"/>
</dbReference>
<keyword evidence="2" id="KW-0547">Nucleotide-binding</keyword>
<comment type="caution">
    <text evidence="5">The sequence shown here is derived from an EMBL/GenBank/DDBJ whole genome shotgun (WGS) entry which is preliminary data.</text>
</comment>
<dbReference type="GO" id="GO:0005524">
    <property type="term" value="F:ATP binding"/>
    <property type="evidence" value="ECO:0007669"/>
    <property type="project" value="UniProtKB-KW"/>
</dbReference>
<dbReference type="InterPro" id="IPR003439">
    <property type="entry name" value="ABC_transporter-like_ATP-bd"/>
</dbReference>
<protein>
    <submittedName>
        <fullName evidence="5">ABC transporter ATP-binding protein</fullName>
    </submittedName>
</protein>
<dbReference type="Proteomes" id="UP000675554">
    <property type="component" value="Unassembled WGS sequence"/>
</dbReference>
<gene>
    <name evidence="5" type="ORF">KDA82_17920</name>
</gene>
<feature type="domain" description="ABC transporter" evidence="4">
    <location>
        <begin position="8"/>
        <end position="239"/>
    </location>
</feature>
<dbReference type="PANTHER" id="PTHR42939">
    <property type="entry name" value="ABC TRANSPORTER ATP-BINDING PROTEIN ALBC-RELATED"/>
    <property type="match status" value="1"/>
</dbReference>
<evidence type="ECO:0000313" key="6">
    <source>
        <dbReference type="Proteomes" id="UP000675554"/>
    </source>
</evidence>
<reference evidence="5" key="1">
    <citation type="submission" date="2021-04" db="EMBL/GenBank/DDBJ databases">
        <title>Sequencing of actinobacteria type strains.</title>
        <authorList>
            <person name="Nguyen G.-S."/>
            <person name="Wentzel A."/>
        </authorList>
    </citation>
    <scope>NUCLEOTIDE SEQUENCE</scope>
    <source>
        <strain evidence="5">DSM 42095</strain>
    </source>
</reference>
<proteinExistence type="predicted"/>